<proteinExistence type="predicted"/>
<dbReference type="EMBL" id="MLFT02000009">
    <property type="protein sequence ID" value="PHT38818.1"/>
    <property type="molecule type" value="Genomic_DNA"/>
</dbReference>
<evidence type="ECO:0000313" key="2">
    <source>
        <dbReference type="Proteomes" id="UP000224567"/>
    </source>
</evidence>
<reference evidence="2" key="2">
    <citation type="journal article" date="2017" name="J. Anim. Genet.">
        <title>Multiple reference genome sequences of hot pepper reveal the massive evolution of plant disease resistance genes by retroduplication.</title>
        <authorList>
            <person name="Kim S."/>
            <person name="Park J."/>
            <person name="Yeom S.-I."/>
            <person name="Kim Y.-M."/>
            <person name="Seo E."/>
            <person name="Kim K.-T."/>
            <person name="Kim M.-S."/>
            <person name="Lee J.M."/>
            <person name="Cheong K."/>
            <person name="Shin H.-S."/>
            <person name="Kim S.-B."/>
            <person name="Han K."/>
            <person name="Lee J."/>
            <person name="Park M."/>
            <person name="Lee H.-A."/>
            <person name="Lee H.-Y."/>
            <person name="Lee Y."/>
            <person name="Oh S."/>
            <person name="Lee J.H."/>
            <person name="Choi E."/>
            <person name="Choi E."/>
            <person name="Lee S.E."/>
            <person name="Jeon J."/>
            <person name="Kim H."/>
            <person name="Choi G."/>
            <person name="Song H."/>
            <person name="Lee J."/>
            <person name="Lee S.-C."/>
            <person name="Kwon J.-K."/>
            <person name="Lee H.-Y."/>
            <person name="Koo N."/>
            <person name="Hong Y."/>
            <person name="Kim R.W."/>
            <person name="Kang W.-H."/>
            <person name="Huh J.H."/>
            <person name="Kang B.-C."/>
            <person name="Yang T.-J."/>
            <person name="Lee Y.-H."/>
            <person name="Bennetzen J.L."/>
            <person name="Choi D."/>
        </authorList>
    </citation>
    <scope>NUCLEOTIDE SEQUENCE [LARGE SCALE GENOMIC DNA]</scope>
    <source>
        <strain evidence="2">cv. PBC81</strain>
    </source>
</reference>
<sequence length="235" mass="26333">MESNPSCTDVKHINEELPIKVDEKLKLIDKEEEYSDTSLHQLNFNHVDDFMEWHADNKVSSFCHCYAFTSKKDAMTYIAKVIIPDPWYRAICLNGKQLVLFLFLLLVNLENGSGGAAVASLIVVVVEKGDFSDTLFEKGENAGDGVVICEIKGGPSSSPATMVVVEENVLVDGEVVGEIESEQPSSVVAAMAATMVVMEVEESVFSDTFLGMMKQLVKLRLDHPQWRSKWRLRWW</sequence>
<evidence type="ECO:0000313" key="1">
    <source>
        <dbReference type="EMBL" id="PHT38818.1"/>
    </source>
</evidence>
<dbReference type="Proteomes" id="UP000224567">
    <property type="component" value="Unassembled WGS sequence"/>
</dbReference>
<comment type="caution">
    <text evidence="1">The sequence shown here is derived from an EMBL/GenBank/DDBJ whole genome shotgun (WGS) entry which is preliminary data.</text>
</comment>
<organism evidence="1 2">
    <name type="scientific">Capsicum baccatum</name>
    <name type="common">Peruvian pepper</name>
    <dbReference type="NCBI Taxonomy" id="33114"/>
    <lineage>
        <taxon>Eukaryota</taxon>
        <taxon>Viridiplantae</taxon>
        <taxon>Streptophyta</taxon>
        <taxon>Embryophyta</taxon>
        <taxon>Tracheophyta</taxon>
        <taxon>Spermatophyta</taxon>
        <taxon>Magnoliopsida</taxon>
        <taxon>eudicotyledons</taxon>
        <taxon>Gunneridae</taxon>
        <taxon>Pentapetalae</taxon>
        <taxon>asterids</taxon>
        <taxon>lamiids</taxon>
        <taxon>Solanales</taxon>
        <taxon>Solanaceae</taxon>
        <taxon>Solanoideae</taxon>
        <taxon>Capsiceae</taxon>
        <taxon>Capsicum</taxon>
    </lineage>
</organism>
<keyword evidence="2" id="KW-1185">Reference proteome</keyword>
<dbReference type="PANTHER" id="PTHR46067:SF26">
    <property type="entry name" value="N-ACETYLTRANSFERASE DOMAIN-CONTAINING PROTEIN"/>
    <property type="match status" value="1"/>
</dbReference>
<reference evidence="1 2" key="1">
    <citation type="journal article" date="2017" name="Genome Biol.">
        <title>New reference genome sequences of hot pepper reveal the massive evolution of plant disease-resistance genes by retroduplication.</title>
        <authorList>
            <person name="Kim S."/>
            <person name="Park J."/>
            <person name="Yeom S.I."/>
            <person name="Kim Y.M."/>
            <person name="Seo E."/>
            <person name="Kim K.T."/>
            <person name="Kim M.S."/>
            <person name="Lee J.M."/>
            <person name="Cheong K."/>
            <person name="Shin H.S."/>
            <person name="Kim S.B."/>
            <person name="Han K."/>
            <person name="Lee J."/>
            <person name="Park M."/>
            <person name="Lee H.A."/>
            <person name="Lee H.Y."/>
            <person name="Lee Y."/>
            <person name="Oh S."/>
            <person name="Lee J.H."/>
            <person name="Choi E."/>
            <person name="Choi E."/>
            <person name="Lee S.E."/>
            <person name="Jeon J."/>
            <person name="Kim H."/>
            <person name="Choi G."/>
            <person name="Song H."/>
            <person name="Lee J."/>
            <person name="Lee S.C."/>
            <person name="Kwon J.K."/>
            <person name="Lee H.Y."/>
            <person name="Koo N."/>
            <person name="Hong Y."/>
            <person name="Kim R.W."/>
            <person name="Kang W.H."/>
            <person name="Huh J.H."/>
            <person name="Kang B.C."/>
            <person name="Yang T.J."/>
            <person name="Lee Y.H."/>
            <person name="Bennetzen J.L."/>
            <person name="Choi D."/>
        </authorList>
    </citation>
    <scope>NUCLEOTIDE SEQUENCE [LARGE SCALE GENOMIC DNA]</scope>
    <source>
        <strain evidence="2">cv. PBC81</strain>
    </source>
</reference>
<accession>A0A2G2W0R0</accession>
<protein>
    <submittedName>
        <fullName evidence="1">Uncharacterized protein</fullName>
    </submittedName>
</protein>
<name>A0A2G2W0R0_CAPBA</name>
<dbReference type="OrthoDB" id="630895at2759"/>
<gene>
    <name evidence="1" type="ORF">CQW23_22391</name>
</gene>
<dbReference type="PANTHER" id="PTHR46067">
    <property type="entry name" value="ACYL-COA N-ACYLTRANSFERASES (NAT) SUPERFAMILY PROTEIN"/>
    <property type="match status" value="1"/>
</dbReference>
<dbReference type="STRING" id="33114.A0A2G2W0R0"/>
<dbReference type="AlphaFoldDB" id="A0A2G2W0R0"/>